<dbReference type="OrthoDB" id="1517790at2759"/>
<keyword evidence="2" id="KW-0677">Repeat</keyword>
<dbReference type="InterPro" id="IPR032675">
    <property type="entry name" value="LRR_dom_sf"/>
</dbReference>
<dbReference type="Proteomes" id="UP000017559">
    <property type="component" value="Unassembled WGS sequence"/>
</dbReference>
<evidence type="ECO:0000313" key="5">
    <source>
        <dbReference type="Proteomes" id="UP000017559"/>
    </source>
</evidence>
<dbReference type="Pfam" id="PF00560">
    <property type="entry name" value="LRR_1"/>
    <property type="match status" value="1"/>
</dbReference>
<dbReference type="GO" id="GO:0005737">
    <property type="term" value="C:cytoplasm"/>
    <property type="evidence" value="ECO:0007669"/>
    <property type="project" value="TreeGrafter"/>
</dbReference>
<gene>
    <name evidence="4" type="ORF">Moror_263</name>
</gene>
<keyword evidence="1" id="KW-0433">Leucine-rich repeat</keyword>
<feature type="region of interest" description="Disordered" evidence="3">
    <location>
        <begin position="155"/>
        <end position="176"/>
    </location>
</feature>
<keyword evidence="5" id="KW-1185">Reference proteome</keyword>
<name>V2XZD2_MONRO</name>
<evidence type="ECO:0000256" key="3">
    <source>
        <dbReference type="SAM" id="MobiDB-lite"/>
    </source>
</evidence>
<dbReference type="HOGENOM" id="CLU_016742_0_0_1"/>
<dbReference type="PANTHER" id="PTHR15454">
    <property type="entry name" value="NISCHARIN RELATED"/>
    <property type="match status" value="1"/>
</dbReference>
<accession>V2XZD2</accession>
<dbReference type="SMART" id="SM00369">
    <property type="entry name" value="LRR_TYP"/>
    <property type="match status" value="7"/>
</dbReference>
<feature type="compositionally biased region" description="Low complexity" evidence="3">
    <location>
        <begin position="500"/>
        <end position="520"/>
    </location>
</feature>
<feature type="region of interest" description="Disordered" evidence="3">
    <location>
        <begin position="540"/>
        <end position="584"/>
    </location>
</feature>
<dbReference type="Gene3D" id="3.80.10.10">
    <property type="entry name" value="Ribonuclease Inhibitor"/>
    <property type="match status" value="3"/>
</dbReference>
<feature type="region of interest" description="Disordered" evidence="3">
    <location>
        <begin position="449"/>
        <end position="526"/>
    </location>
</feature>
<comment type="caution">
    <text evidence="4">The sequence shown here is derived from an EMBL/GenBank/DDBJ whole genome shotgun (WGS) entry which is preliminary data.</text>
</comment>
<dbReference type="STRING" id="1381753.V2XZD2"/>
<dbReference type="InterPro" id="IPR001611">
    <property type="entry name" value="Leu-rich_rpt"/>
</dbReference>
<dbReference type="SUPFAM" id="SSF52058">
    <property type="entry name" value="L domain-like"/>
    <property type="match status" value="2"/>
</dbReference>
<sequence>MSRIPARSPAKPSSSASARPQSRTGNTTPVRPRTKSSTSRTSPQKPVVKDEPPVPSAPTMSIREAIALKRAEAKKAQAQAGGSGLDSLASLEDAIPDAPQHNQIEEDAFGRWSVRETIERGRSSGSVNLSSRSLTCIPSGLFEIHLNVTPAPLKSVPNEPPLPPADPVSEVKRGNRRGENPAWFEAQDLQTLKAWNNEIIEIQPEISMFGSLKVVDLHKNKLTSLPESFGDLTALTSLDLSYNDLISLPTNLFALPELTTLNLSYNKLTALSFDAPFTSGRKPETVNRGFFEPAIVRADSPLPRLMILDVSHNLVSADTIDLNIPKSLSKLDLSSNPLGPSATALIAKLVTLSGLRELRFEHADIGDEAFPSGLTSSTSFPRLRLLDLGETRATPEVVQAALSGMQKEISLDLTNDEPPEGVVQVIVGKRVMREAWELELERRGKGLSAKKSDQRIEWGSADPSSRASKPVPAREVEKEAWEIEAERGMLTEGGKRRARAQAALAATTTSQSSQHPSASSVRKEKKEILKEPWEIEAEQGLLTEGGKRRARAAAAASIEGEKNDAASLGHGKPPSPSAKSVASLSNPQYYTEASHTLSLPASTAPSKASGHARAFSMATPSVSLLSSTSMDLAIPFASVPLAEISSQSFSQTLRVLNLTSRRMDRCFTLPASLPKGSGLLPNLEELDLEGCNFSDFVPVARVNVDGDSTMPPPRANEPILHLITTLFPRLQTLNLSHNTISSAALTTEALSALILEAPHRLKGLRHLRLRGNIIRDLDGFQSLAEMFRGNRDVPGWRLEELDLRDNDIGRLPSEMGLLPLDVFLVDGNTFRVPPRRIWEREGTKGLLSWLRGRIE</sequence>
<dbReference type="AlphaFoldDB" id="V2XZD2"/>
<evidence type="ECO:0000313" key="4">
    <source>
        <dbReference type="EMBL" id="ESK98216.1"/>
    </source>
</evidence>
<protein>
    <submittedName>
        <fullName evidence="4">Leucine-rich repeat-containing protein 40</fullName>
    </submittedName>
</protein>
<evidence type="ECO:0000256" key="1">
    <source>
        <dbReference type="ARBA" id="ARBA00022614"/>
    </source>
</evidence>
<dbReference type="PRINTS" id="PR00019">
    <property type="entry name" value="LEURICHRPT"/>
</dbReference>
<feature type="region of interest" description="Disordered" evidence="3">
    <location>
        <begin position="1"/>
        <end position="62"/>
    </location>
</feature>
<dbReference type="Pfam" id="PF13855">
    <property type="entry name" value="LRR_8"/>
    <property type="match status" value="1"/>
</dbReference>
<organism evidence="4 5">
    <name type="scientific">Moniliophthora roreri (strain MCA 2997)</name>
    <name type="common">Cocoa frosty pod rot fungus</name>
    <name type="synonym">Crinipellis roreri</name>
    <dbReference type="NCBI Taxonomy" id="1381753"/>
    <lineage>
        <taxon>Eukaryota</taxon>
        <taxon>Fungi</taxon>
        <taxon>Dikarya</taxon>
        <taxon>Basidiomycota</taxon>
        <taxon>Agaricomycotina</taxon>
        <taxon>Agaricomycetes</taxon>
        <taxon>Agaricomycetidae</taxon>
        <taxon>Agaricales</taxon>
        <taxon>Marasmiineae</taxon>
        <taxon>Marasmiaceae</taxon>
        <taxon>Moniliophthora</taxon>
    </lineage>
</organism>
<dbReference type="PROSITE" id="PS51450">
    <property type="entry name" value="LRR"/>
    <property type="match status" value="4"/>
</dbReference>
<dbReference type="KEGG" id="mrr:Moror_263"/>
<dbReference type="EMBL" id="AWSO01000003">
    <property type="protein sequence ID" value="ESK98216.1"/>
    <property type="molecule type" value="Genomic_DNA"/>
</dbReference>
<feature type="compositionally biased region" description="Low complexity" evidence="3">
    <location>
        <begin position="1"/>
        <end position="43"/>
    </location>
</feature>
<reference evidence="4 5" key="1">
    <citation type="journal article" date="2014" name="BMC Genomics">
        <title>Genome and secretome analysis of the hemibiotrophic fungal pathogen, Moniliophthora roreri, which causes frosty pod rot disease of cacao: mechanisms of the biotrophic and necrotrophic phases.</title>
        <authorList>
            <person name="Meinhardt L.W."/>
            <person name="Costa G.G.L."/>
            <person name="Thomazella D.P.T."/>
            <person name="Teixeira P.J.P.L."/>
            <person name="Carazzolle M.F."/>
            <person name="Schuster S.C."/>
            <person name="Carlson J.E."/>
            <person name="Guiltinan M.J."/>
            <person name="Mieczkowski P."/>
            <person name="Farmer A."/>
            <person name="Ramaraj T."/>
            <person name="Crozier J."/>
            <person name="Davis R.E."/>
            <person name="Shao J."/>
            <person name="Melnick R.L."/>
            <person name="Pereira G.A.G."/>
            <person name="Bailey B.A."/>
        </authorList>
    </citation>
    <scope>NUCLEOTIDE SEQUENCE [LARGE SCALE GENOMIC DNA]</scope>
    <source>
        <strain evidence="4 5">MCA 2997</strain>
    </source>
</reference>
<feature type="compositionally biased region" description="Basic and acidic residues" evidence="3">
    <location>
        <begin position="472"/>
        <end position="495"/>
    </location>
</feature>
<proteinExistence type="predicted"/>
<evidence type="ECO:0000256" key="2">
    <source>
        <dbReference type="ARBA" id="ARBA00022737"/>
    </source>
</evidence>
<dbReference type="InterPro" id="IPR003591">
    <property type="entry name" value="Leu-rich_rpt_typical-subtyp"/>
</dbReference>